<feature type="signal peptide" evidence="2">
    <location>
        <begin position="1"/>
        <end position="23"/>
    </location>
</feature>
<proteinExistence type="predicted"/>
<dbReference type="STRING" id="1391654.AKJ09_05278"/>
<evidence type="ECO:0000313" key="4">
    <source>
        <dbReference type="Proteomes" id="UP000064967"/>
    </source>
</evidence>
<evidence type="ECO:0000256" key="2">
    <source>
        <dbReference type="SAM" id="SignalP"/>
    </source>
</evidence>
<feature type="compositionally biased region" description="Basic and acidic residues" evidence="1">
    <location>
        <begin position="121"/>
        <end position="130"/>
    </location>
</feature>
<dbReference type="Proteomes" id="UP000064967">
    <property type="component" value="Chromosome"/>
</dbReference>
<evidence type="ECO:0000313" key="3">
    <source>
        <dbReference type="EMBL" id="AKU98614.1"/>
    </source>
</evidence>
<accession>A0A0K1PZN5</accession>
<dbReference type="EMBL" id="CP012333">
    <property type="protein sequence ID" value="AKU98614.1"/>
    <property type="molecule type" value="Genomic_DNA"/>
</dbReference>
<name>A0A0K1PZN5_9BACT</name>
<reference evidence="3 4" key="1">
    <citation type="submission" date="2015-08" db="EMBL/GenBank/DDBJ databases">
        <authorList>
            <person name="Babu N.S."/>
            <person name="Beckwith C.J."/>
            <person name="Beseler K.G."/>
            <person name="Brison A."/>
            <person name="Carone J.V."/>
            <person name="Caskin T.P."/>
            <person name="Diamond M."/>
            <person name="Durham M.E."/>
            <person name="Foxe J.M."/>
            <person name="Go M."/>
            <person name="Henderson B.A."/>
            <person name="Jones I.B."/>
            <person name="McGettigan J.A."/>
            <person name="Micheletti S.J."/>
            <person name="Nasrallah M.E."/>
            <person name="Ortiz D."/>
            <person name="Piller C.R."/>
            <person name="Privatt S.R."/>
            <person name="Schneider S.L."/>
            <person name="Sharp S."/>
            <person name="Smith T.C."/>
            <person name="Stanton J.D."/>
            <person name="Ullery H.E."/>
            <person name="Wilson R.J."/>
            <person name="Serrano M.G."/>
            <person name="Buck G."/>
            <person name="Lee V."/>
            <person name="Wang Y."/>
            <person name="Carvalho R."/>
            <person name="Voegtly L."/>
            <person name="Shi R."/>
            <person name="Duckworth R."/>
            <person name="Johnson A."/>
            <person name="Loviza R."/>
            <person name="Walstead R."/>
            <person name="Shah Z."/>
            <person name="Kiflezghi M."/>
            <person name="Wade K."/>
            <person name="Ball S.L."/>
            <person name="Bradley K.W."/>
            <person name="Asai D.J."/>
            <person name="Bowman C.A."/>
            <person name="Russell D.A."/>
            <person name="Pope W.H."/>
            <person name="Jacobs-Sera D."/>
            <person name="Hendrix R.W."/>
            <person name="Hatfull G.F."/>
        </authorList>
    </citation>
    <scope>NUCLEOTIDE SEQUENCE [LARGE SCALE GENOMIC DNA]</scope>
    <source>
        <strain evidence="3 4">DSM 27648</strain>
    </source>
</reference>
<keyword evidence="2" id="KW-0732">Signal</keyword>
<dbReference type="AlphaFoldDB" id="A0A0K1PZN5"/>
<keyword evidence="4" id="KW-1185">Reference proteome</keyword>
<dbReference type="RefSeq" id="WP_146649546.1">
    <property type="nucleotide sequence ID" value="NZ_CP012333.1"/>
</dbReference>
<organism evidence="3 4">
    <name type="scientific">Labilithrix luteola</name>
    <dbReference type="NCBI Taxonomy" id="1391654"/>
    <lineage>
        <taxon>Bacteria</taxon>
        <taxon>Pseudomonadati</taxon>
        <taxon>Myxococcota</taxon>
        <taxon>Polyangia</taxon>
        <taxon>Polyangiales</taxon>
        <taxon>Labilitrichaceae</taxon>
        <taxon>Labilithrix</taxon>
    </lineage>
</organism>
<dbReference type="KEGG" id="llu:AKJ09_05278"/>
<gene>
    <name evidence="3" type="ORF">AKJ09_05278</name>
</gene>
<sequence length="324" mass="33216">MTKRIGSALMVGASLLAVGAVRARADEARSAIELTWQATDGCPNGSSVEREVTQLLGPDYHAASRPKATATVRRDGEAFVVEVVTEVDGISATRSVSATTCERVAHATAIVLALSLDPARASEEPARDAGEASAPKPSESPIVEEHRETSPSSASDRAFVVGAFAVANVGVLPRAAFGPELQIGWANAGYRLDLGAAWFPPVSATVDTARGGDFELAVASLRGCRTWGLGGRMAAGPCVAFEGGVMTGEGKGIRLPSAGKNSWFAARAGGLLTADAGISPLRLALSLDAEVPMTHDEYAVDGVGVVHRNAAVAGRGSLGLEAAF</sequence>
<feature type="region of interest" description="Disordered" evidence="1">
    <location>
        <begin position="121"/>
        <end position="154"/>
    </location>
</feature>
<feature type="chain" id="PRO_5005466895" evidence="2">
    <location>
        <begin position="24"/>
        <end position="324"/>
    </location>
</feature>
<evidence type="ECO:0000256" key="1">
    <source>
        <dbReference type="SAM" id="MobiDB-lite"/>
    </source>
</evidence>
<protein>
    <submittedName>
        <fullName evidence="3">Uncharacterized protein</fullName>
    </submittedName>
</protein>